<keyword evidence="15" id="KW-0865">Zymogen</keyword>
<dbReference type="PANTHER" id="PTHR12053">
    <property type="entry name" value="PROTEASE FAMILY M28 PLASMA GLUTAMATE CARBOXYPEPTIDASE-RELATED"/>
    <property type="match status" value="1"/>
</dbReference>
<evidence type="ECO:0000256" key="18">
    <source>
        <dbReference type="ARBA" id="ARBA00025833"/>
    </source>
</evidence>
<keyword evidence="5" id="KW-0964">Secreted</keyword>
<dbReference type="OrthoDB" id="10013407at2759"/>
<dbReference type="Pfam" id="PF04389">
    <property type="entry name" value="Peptidase_M28"/>
    <property type="match status" value="1"/>
</dbReference>
<dbReference type="GO" id="GO:0070573">
    <property type="term" value="F:metallodipeptidase activity"/>
    <property type="evidence" value="ECO:0007669"/>
    <property type="project" value="InterPro"/>
</dbReference>
<dbReference type="STRING" id="796925.A0A137P3J5"/>
<dbReference type="GO" id="GO:0005615">
    <property type="term" value="C:extracellular space"/>
    <property type="evidence" value="ECO:0007669"/>
    <property type="project" value="TreeGrafter"/>
</dbReference>
<evidence type="ECO:0000256" key="16">
    <source>
        <dbReference type="ARBA" id="ARBA00023180"/>
    </source>
</evidence>
<feature type="signal peptide" evidence="19">
    <location>
        <begin position="1"/>
        <end position="17"/>
    </location>
</feature>
<keyword evidence="13" id="KW-0333">Golgi apparatus</keyword>
<dbReference type="InterPro" id="IPR039866">
    <property type="entry name" value="CPQ"/>
</dbReference>
<evidence type="ECO:0000256" key="6">
    <source>
        <dbReference type="ARBA" id="ARBA00022645"/>
    </source>
</evidence>
<evidence type="ECO:0000256" key="8">
    <source>
        <dbReference type="ARBA" id="ARBA00022723"/>
    </source>
</evidence>
<dbReference type="PANTHER" id="PTHR12053:SF3">
    <property type="entry name" value="CARBOXYPEPTIDASE Q"/>
    <property type="match status" value="1"/>
</dbReference>
<evidence type="ECO:0000256" key="1">
    <source>
        <dbReference type="ARBA" id="ARBA00004240"/>
    </source>
</evidence>
<evidence type="ECO:0000256" key="19">
    <source>
        <dbReference type="RuleBase" id="RU361240"/>
    </source>
</evidence>
<keyword evidence="11" id="KW-0256">Endoplasmic reticulum</keyword>
<organism evidence="21 22">
    <name type="scientific">Conidiobolus coronatus (strain ATCC 28846 / CBS 209.66 / NRRL 28638)</name>
    <name type="common">Delacroixia coronata</name>
    <dbReference type="NCBI Taxonomy" id="796925"/>
    <lineage>
        <taxon>Eukaryota</taxon>
        <taxon>Fungi</taxon>
        <taxon>Fungi incertae sedis</taxon>
        <taxon>Zoopagomycota</taxon>
        <taxon>Entomophthoromycotina</taxon>
        <taxon>Entomophthoromycetes</taxon>
        <taxon>Entomophthorales</taxon>
        <taxon>Ancylistaceae</taxon>
        <taxon>Conidiobolus</taxon>
    </lineage>
</organism>
<keyword evidence="22" id="KW-1185">Reference proteome</keyword>
<keyword evidence="6" id="KW-0121">Carboxypeptidase</keyword>
<dbReference type="AlphaFoldDB" id="A0A137P3J5"/>
<dbReference type="Gene3D" id="3.40.630.10">
    <property type="entry name" value="Zn peptidases"/>
    <property type="match status" value="1"/>
</dbReference>
<evidence type="ECO:0000256" key="3">
    <source>
        <dbReference type="ARBA" id="ARBA00004555"/>
    </source>
</evidence>
<comment type="similarity">
    <text evidence="19">Belongs to the peptidase M28 family.</text>
</comment>
<evidence type="ECO:0000256" key="12">
    <source>
        <dbReference type="ARBA" id="ARBA00022833"/>
    </source>
</evidence>
<keyword evidence="9 19" id="KW-0732">Signal</keyword>
<evidence type="ECO:0000256" key="9">
    <source>
        <dbReference type="ARBA" id="ARBA00022729"/>
    </source>
</evidence>
<evidence type="ECO:0000256" key="17">
    <source>
        <dbReference type="ARBA" id="ARBA00023228"/>
    </source>
</evidence>
<evidence type="ECO:0000256" key="2">
    <source>
        <dbReference type="ARBA" id="ARBA00004371"/>
    </source>
</evidence>
<reference evidence="21 22" key="1">
    <citation type="journal article" date="2015" name="Genome Biol. Evol.">
        <title>Phylogenomic analyses indicate that early fungi evolved digesting cell walls of algal ancestors of land plants.</title>
        <authorList>
            <person name="Chang Y."/>
            <person name="Wang S."/>
            <person name="Sekimoto S."/>
            <person name="Aerts A.L."/>
            <person name="Choi C."/>
            <person name="Clum A."/>
            <person name="LaButti K.M."/>
            <person name="Lindquist E.A."/>
            <person name="Yee Ngan C."/>
            <person name="Ohm R.A."/>
            <person name="Salamov A.A."/>
            <person name="Grigoriev I.V."/>
            <person name="Spatafora J.W."/>
            <person name="Berbee M.L."/>
        </authorList>
    </citation>
    <scope>NUCLEOTIDE SEQUENCE [LARGE SCALE GENOMIC DNA]</scope>
    <source>
        <strain evidence="21 22">NRRL 28638</strain>
    </source>
</reference>
<evidence type="ECO:0000256" key="14">
    <source>
        <dbReference type="ARBA" id="ARBA00023049"/>
    </source>
</evidence>
<feature type="chain" id="PRO_5007230186" description="Peptide hydrolase" evidence="19">
    <location>
        <begin position="18"/>
        <end position="483"/>
    </location>
</feature>
<dbReference type="Gene3D" id="3.50.30.30">
    <property type="match status" value="1"/>
</dbReference>
<keyword evidence="10 19" id="KW-0378">Hydrolase</keyword>
<keyword evidence="7 19" id="KW-0645">Protease</keyword>
<dbReference type="GO" id="GO:0006508">
    <property type="term" value="P:proteolysis"/>
    <property type="evidence" value="ECO:0007669"/>
    <property type="project" value="UniProtKB-KW"/>
</dbReference>
<dbReference type="InterPro" id="IPR007484">
    <property type="entry name" value="Peptidase_M28"/>
</dbReference>
<keyword evidence="14" id="KW-0482">Metalloprotease</keyword>
<feature type="domain" description="Peptidase M28" evidence="20">
    <location>
        <begin position="259"/>
        <end position="461"/>
    </location>
</feature>
<sequence>MNLKNIIALSLLSIAQGDKLSHDINTLIKNTLNTDVVWDRLAEMTDTFGHRLVGSTNLEKSIDWVVDLVKSDGIDVRTENVNVTYWQRLEEKAYLVSPTRGNVTIKVGALGNSGSTPQGGVVAEVVPLHTFEQLDYLLSKDKDAIRGKIVLWNFNYTGYSSGKKFRNDGAPTALKHGALASLIRSVTPFGLNNVHVGVQNGDYSIPSAAITYEDAALLDRLYQRANNTRAINVLKKDQISFPKIFLNIQTKKEPRVSRNVIAEIKGVEKPQEYVIVSGHIDSWDLGVGALDDGAGALTSYEVLRQISKLKTKPKRTIQAIFWTSEETGGDGGDYHFQQREHEFDNITFIMESDFNTAKPDGFTFVGNDAQKAFLKKIGDKYWKHRGLPTNFYEGNPGQDILYICNQKKTPCAGYEAIIPLGNTYNNRTLANPKTELVDGYWWYHHTDADRMEAIKPDQLSLSSAYMGSFIFAAAQNDIALNKL</sequence>
<evidence type="ECO:0000313" key="21">
    <source>
        <dbReference type="EMBL" id="KXN69519.1"/>
    </source>
</evidence>
<gene>
    <name evidence="21" type="ORF">CONCODRAFT_18247</name>
</gene>
<accession>A0A137P3J5</accession>
<evidence type="ECO:0000256" key="5">
    <source>
        <dbReference type="ARBA" id="ARBA00022525"/>
    </source>
</evidence>
<dbReference type="GO" id="GO:0004180">
    <property type="term" value="F:carboxypeptidase activity"/>
    <property type="evidence" value="ECO:0007669"/>
    <property type="project" value="UniProtKB-KW"/>
</dbReference>
<dbReference type="GO" id="GO:0043171">
    <property type="term" value="P:peptide catabolic process"/>
    <property type="evidence" value="ECO:0007669"/>
    <property type="project" value="TreeGrafter"/>
</dbReference>
<dbReference type="Proteomes" id="UP000070444">
    <property type="component" value="Unassembled WGS sequence"/>
</dbReference>
<dbReference type="EMBL" id="KQ964531">
    <property type="protein sequence ID" value="KXN69519.1"/>
    <property type="molecule type" value="Genomic_DNA"/>
</dbReference>
<evidence type="ECO:0000256" key="11">
    <source>
        <dbReference type="ARBA" id="ARBA00022824"/>
    </source>
</evidence>
<evidence type="ECO:0000256" key="7">
    <source>
        <dbReference type="ARBA" id="ARBA00022670"/>
    </source>
</evidence>
<keyword evidence="17" id="KW-0458">Lysosome</keyword>
<evidence type="ECO:0000313" key="22">
    <source>
        <dbReference type="Proteomes" id="UP000070444"/>
    </source>
</evidence>
<evidence type="ECO:0000259" key="20">
    <source>
        <dbReference type="Pfam" id="PF04389"/>
    </source>
</evidence>
<evidence type="ECO:0000256" key="13">
    <source>
        <dbReference type="ARBA" id="ARBA00023034"/>
    </source>
</evidence>
<dbReference type="GO" id="GO:0005794">
    <property type="term" value="C:Golgi apparatus"/>
    <property type="evidence" value="ECO:0007669"/>
    <property type="project" value="UniProtKB-SubCell"/>
</dbReference>
<evidence type="ECO:0000256" key="4">
    <source>
        <dbReference type="ARBA" id="ARBA00004613"/>
    </source>
</evidence>
<comment type="subcellular location">
    <subcellularLocation>
        <location evidence="1">Endoplasmic reticulum</location>
    </subcellularLocation>
    <subcellularLocation>
        <location evidence="3">Golgi apparatus</location>
    </subcellularLocation>
    <subcellularLocation>
        <location evidence="2">Lysosome</location>
    </subcellularLocation>
    <subcellularLocation>
        <location evidence="4">Secreted</location>
    </subcellularLocation>
</comment>
<dbReference type="EC" id="3.4.-.-" evidence="19"/>
<dbReference type="SUPFAM" id="SSF53187">
    <property type="entry name" value="Zn-dependent exopeptidases"/>
    <property type="match status" value="1"/>
</dbReference>
<evidence type="ECO:0000256" key="15">
    <source>
        <dbReference type="ARBA" id="ARBA00023145"/>
    </source>
</evidence>
<dbReference type="GO" id="GO:0046872">
    <property type="term" value="F:metal ion binding"/>
    <property type="evidence" value="ECO:0007669"/>
    <property type="project" value="UniProtKB-KW"/>
</dbReference>
<protein>
    <recommendedName>
        <fullName evidence="19">Peptide hydrolase</fullName>
        <ecNumber evidence="19">3.4.-.-</ecNumber>
    </recommendedName>
</protein>
<evidence type="ECO:0000256" key="10">
    <source>
        <dbReference type="ARBA" id="ARBA00022801"/>
    </source>
</evidence>
<keyword evidence="12 19" id="KW-0862">Zinc</keyword>
<keyword evidence="8 19" id="KW-0479">Metal-binding</keyword>
<name>A0A137P3J5_CONC2</name>
<comment type="subunit">
    <text evidence="18">Homodimer. The monomeric form is inactive while the homodimer is active.</text>
</comment>
<keyword evidence="16" id="KW-0325">Glycoprotein</keyword>
<proteinExistence type="inferred from homology"/>
<dbReference type="GO" id="GO:0005783">
    <property type="term" value="C:endoplasmic reticulum"/>
    <property type="evidence" value="ECO:0007669"/>
    <property type="project" value="UniProtKB-SubCell"/>
</dbReference>